<name>A0A914CAK4_9BILA</name>
<protein>
    <submittedName>
        <fullName evidence="4">Arrestin C-terminal-like domain-containing protein</fullName>
    </submittedName>
</protein>
<organism evidence="3 4">
    <name type="scientific">Acrobeloides nanus</name>
    <dbReference type="NCBI Taxonomy" id="290746"/>
    <lineage>
        <taxon>Eukaryota</taxon>
        <taxon>Metazoa</taxon>
        <taxon>Ecdysozoa</taxon>
        <taxon>Nematoda</taxon>
        <taxon>Chromadorea</taxon>
        <taxon>Rhabditida</taxon>
        <taxon>Tylenchina</taxon>
        <taxon>Cephalobomorpha</taxon>
        <taxon>Cephaloboidea</taxon>
        <taxon>Cephalobidae</taxon>
        <taxon>Acrobeloides</taxon>
    </lineage>
</organism>
<sequence>MSGMKARIVYESPSGVFIPGQNICGSVIIELTEHVLIRSIMLFVVGKSHTNWECFSHYFNHFNDATKKQEKKPETNHIHGNEVYVDDKSIIFDRQDGETLSAGTHKFDFVFSLPCNCPPSYEGQVGYNRYYCKAKIIRPRKPEKAVLSGFTVLPPFDLNTIHYASSPVIKEESKNLGFIIKQGQLDVKVRIQKFGFVPGESIDIRVDINNKSLLKVDDIEAKLMENSIFEGYCSHYSRHQANKKYNRTIDRIKKEVNIRARKTGNESLTLRIPAIVPSFNNCRIIQVNYTLKVKIEAHGYMNDSIDFEFPILIGTHPTEQTSSRSPSPRPSISASFLEVSNSRFLTPPASPFLGAFEPPPSYEESMFGRGNMALHDEEDASSDCLNFAPRYLYYNNNTRSHSYSRSSGPIEFEK</sequence>
<dbReference type="Pfam" id="PF02752">
    <property type="entry name" value="Arrestin_C"/>
    <property type="match status" value="1"/>
</dbReference>
<dbReference type="WBParaSite" id="ACRNAN_Path_7.g15.t1">
    <property type="protein sequence ID" value="ACRNAN_Path_7.g15.t1"/>
    <property type="gene ID" value="ACRNAN_Path_7.g15"/>
</dbReference>
<dbReference type="InterPro" id="IPR014752">
    <property type="entry name" value="Arrestin-like_C"/>
</dbReference>
<dbReference type="InterPro" id="IPR014756">
    <property type="entry name" value="Ig_E-set"/>
</dbReference>
<dbReference type="PANTHER" id="PTHR11188:SF175">
    <property type="entry name" value="ARRESTIN C-TERMINAL-LIKE DOMAIN-CONTAINING PROTEIN"/>
    <property type="match status" value="1"/>
</dbReference>
<comment type="similarity">
    <text evidence="1">Belongs to the arrestin family.</text>
</comment>
<dbReference type="SMART" id="SM01017">
    <property type="entry name" value="Arrestin_C"/>
    <property type="match status" value="1"/>
</dbReference>
<dbReference type="Proteomes" id="UP000887540">
    <property type="component" value="Unplaced"/>
</dbReference>
<evidence type="ECO:0000313" key="4">
    <source>
        <dbReference type="WBParaSite" id="ACRNAN_Path_7.g15.t1"/>
    </source>
</evidence>
<dbReference type="GO" id="GO:0005737">
    <property type="term" value="C:cytoplasm"/>
    <property type="evidence" value="ECO:0007669"/>
    <property type="project" value="TreeGrafter"/>
</dbReference>
<dbReference type="Pfam" id="PF00339">
    <property type="entry name" value="Arrestin_N"/>
    <property type="match status" value="1"/>
</dbReference>
<dbReference type="InterPro" id="IPR011022">
    <property type="entry name" value="Arrestin_C-like"/>
</dbReference>
<dbReference type="AlphaFoldDB" id="A0A914CAK4"/>
<dbReference type="InterPro" id="IPR050357">
    <property type="entry name" value="Arrestin_domain-protein"/>
</dbReference>
<dbReference type="Gene3D" id="2.60.40.640">
    <property type="match status" value="2"/>
</dbReference>
<dbReference type="PANTHER" id="PTHR11188">
    <property type="entry name" value="ARRESTIN DOMAIN CONTAINING PROTEIN"/>
    <property type="match status" value="1"/>
</dbReference>
<proteinExistence type="inferred from homology"/>
<dbReference type="InterPro" id="IPR011021">
    <property type="entry name" value="Arrestin-like_N"/>
</dbReference>
<evidence type="ECO:0000259" key="2">
    <source>
        <dbReference type="SMART" id="SM01017"/>
    </source>
</evidence>
<keyword evidence="3" id="KW-1185">Reference proteome</keyword>
<reference evidence="4" key="1">
    <citation type="submission" date="2022-11" db="UniProtKB">
        <authorList>
            <consortium name="WormBaseParasite"/>
        </authorList>
    </citation>
    <scope>IDENTIFICATION</scope>
</reference>
<accession>A0A914CAK4</accession>
<dbReference type="GO" id="GO:0015031">
    <property type="term" value="P:protein transport"/>
    <property type="evidence" value="ECO:0007669"/>
    <property type="project" value="TreeGrafter"/>
</dbReference>
<feature type="domain" description="Arrestin C-terminal-like" evidence="2">
    <location>
        <begin position="181"/>
        <end position="318"/>
    </location>
</feature>
<evidence type="ECO:0000313" key="3">
    <source>
        <dbReference type="Proteomes" id="UP000887540"/>
    </source>
</evidence>
<evidence type="ECO:0000256" key="1">
    <source>
        <dbReference type="ARBA" id="ARBA00005298"/>
    </source>
</evidence>
<dbReference type="SUPFAM" id="SSF81296">
    <property type="entry name" value="E set domains"/>
    <property type="match status" value="2"/>
</dbReference>